<feature type="transmembrane region" description="Helical" evidence="2">
    <location>
        <begin position="394"/>
        <end position="411"/>
    </location>
</feature>
<evidence type="ECO:0000313" key="4">
    <source>
        <dbReference type="Proteomes" id="UP000233786"/>
    </source>
</evidence>
<evidence type="ECO:0000256" key="2">
    <source>
        <dbReference type="SAM" id="Phobius"/>
    </source>
</evidence>
<feature type="transmembrane region" description="Helical" evidence="2">
    <location>
        <begin position="711"/>
        <end position="731"/>
    </location>
</feature>
<feature type="transmembrane region" description="Helical" evidence="2">
    <location>
        <begin position="445"/>
        <end position="466"/>
    </location>
</feature>
<feature type="transmembrane region" description="Helical" evidence="2">
    <location>
        <begin position="28"/>
        <end position="47"/>
    </location>
</feature>
<evidence type="ECO:0000313" key="3">
    <source>
        <dbReference type="EMBL" id="PKW15523.1"/>
    </source>
</evidence>
<dbReference type="STRING" id="994479.GCA_000194155_03804"/>
<evidence type="ECO:0008006" key="5">
    <source>
        <dbReference type="Google" id="ProtNLM"/>
    </source>
</evidence>
<feature type="transmembrane region" description="Helical" evidence="2">
    <location>
        <begin position="335"/>
        <end position="358"/>
    </location>
</feature>
<keyword evidence="2" id="KW-0812">Transmembrane</keyword>
<feature type="transmembrane region" description="Helical" evidence="2">
    <location>
        <begin position="201"/>
        <end position="230"/>
    </location>
</feature>
<feature type="transmembrane region" description="Helical" evidence="2">
    <location>
        <begin position="309"/>
        <end position="328"/>
    </location>
</feature>
<feature type="region of interest" description="Disordered" evidence="1">
    <location>
        <begin position="1"/>
        <end position="21"/>
    </location>
</feature>
<proteinExistence type="predicted"/>
<feature type="transmembrane region" description="Helical" evidence="2">
    <location>
        <begin position="364"/>
        <end position="382"/>
    </location>
</feature>
<feature type="transmembrane region" description="Helical" evidence="2">
    <location>
        <begin position="242"/>
        <end position="262"/>
    </location>
</feature>
<sequence length="744" mass="80833">MANTVSLDETDVPAEQKTPRAGPNGARFGFAALTCALAGLLAQFPLLRNPLAYYTDDAAIQILPTWFRLGEQVRSGSWPVTLDVGSWMGGNLVLESLFGVWNPVNALVWVFVSIMPDLALAGDVVRSAAFSAIALGSYLLFREYGARSWAASVTAAPLPFCGSLFFFDAVKWPAALLAFVWIPYLWWVTRRMAKGKGNAVWVFVLGVLAVTAGNPYGMLGVCGVLFAVLIETAVNRRWRVTGEVFLASAAIAAVAPLVYLPLLLSSQVTWRSAGGSPRNTGELTPNLSDLLNASFPDYVPEIPNVGDSAVFFCWFAVPLAAWFDWSVVRQRRRELTGCLVFAGIFLLLAIGPSDLWMFRWPLRLLHYGYLGLAVLLAVLLSAGLRTDHLRRRTMIATALLLFCSYLGWAANPAPSMLRRQVLTVLGLAVLSGTAVWAFRRLGTRGLVAVVHAGTVGTFALQVHWFVDGHTPPPYYYPTNIAEARAHFAHRYQGAVFQISDLGGIGPPRPGPEAWHDLMPGSFYQATGIESINAYTGMGFSALSNAVCLSYNGSACVDAYSALWQRVPGTEAPLANLLRVDTVVVQRRLIPEPVVPAGWHVVRRTDLITVLERTVAAPRTNGRLSWASPNVRVTANTVLDNRHETVRFSRLDSRSGHLLLARLAWPGYTAKMGDRQLPTHPGPAGLLQVDIPADAPNSSDIRISWSPPGIRIALICAALGALTTTALAAAQAHQRRHAALRRASR</sequence>
<dbReference type="AlphaFoldDB" id="A0A2N3XXV2"/>
<feature type="transmembrane region" description="Helical" evidence="2">
    <location>
        <begin position="172"/>
        <end position="189"/>
    </location>
</feature>
<keyword evidence="2" id="KW-1133">Transmembrane helix</keyword>
<reference evidence="3" key="1">
    <citation type="submission" date="2017-12" db="EMBL/GenBank/DDBJ databases">
        <title>Sequencing the genomes of 1000 Actinobacteria strains.</title>
        <authorList>
            <person name="Klenk H.-P."/>
        </authorList>
    </citation>
    <scope>NUCLEOTIDE SEQUENCE [LARGE SCALE GENOMIC DNA]</scope>
    <source>
        <strain evidence="3">DSM 44228</strain>
    </source>
</reference>
<accession>A0A2N3XXV2</accession>
<dbReference type="Proteomes" id="UP000233786">
    <property type="component" value="Unassembled WGS sequence"/>
</dbReference>
<keyword evidence="2" id="KW-0472">Membrane</keyword>
<name>A0A2N3XXV2_SACSN</name>
<gene>
    <name evidence="3" type="ORF">A8926_3248</name>
</gene>
<dbReference type="RefSeq" id="WP_010307515.1">
    <property type="nucleotide sequence ID" value="NZ_CP061007.1"/>
</dbReference>
<organism evidence="3 4">
    <name type="scientific">Saccharopolyspora spinosa</name>
    <dbReference type="NCBI Taxonomy" id="60894"/>
    <lineage>
        <taxon>Bacteria</taxon>
        <taxon>Bacillati</taxon>
        <taxon>Actinomycetota</taxon>
        <taxon>Actinomycetes</taxon>
        <taxon>Pseudonocardiales</taxon>
        <taxon>Pseudonocardiaceae</taxon>
        <taxon>Saccharopolyspora</taxon>
    </lineage>
</organism>
<dbReference type="EMBL" id="PJNB01000001">
    <property type="protein sequence ID" value="PKW15523.1"/>
    <property type="molecule type" value="Genomic_DNA"/>
</dbReference>
<protein>
    <recommendedName>
        <fullName evidence="5">Membrane protein YfhO</fullName>
    </recommendedName>
</protein>
<dbReference type="OrthoDB" id="3752109at2"/>
<evidence type="ECO:0000256" key="1">
    <source>
        <dbReference type="SAM" id="MobiDB-lite"/>
    </source>
</evidence>
<feature type="transmembrane region" description="Helical" evidence="2">
    <location>
        <begin position="417"/>
        <end position="438"/>
    </location>
</feature>
<feature type="transmembrane region" description="Helical" evidence="2">
    <location>
        <begin position="124"/>
        <end position="141"/>
    </location>
</feature>
<comment type="caution">
    <text evidence="3">The sequence shown here is derived from an EMBL/GenBank/DDBJ whole genome shotgun (WGS) entry which is preliminary data.</text>
</comment>
<keyword evidence="4" id="KW-1185">Reference proteome</keyword>